<organism evidence="1 2">
    <name type="scientific">Eucalyptus globulus</name>
    <name type="common">Tasmanian blue gum</name>
    <dbReference type="NCBI Taxonomy" id="34317"/>
    <lineage>
        <taxon>Eukaryota</taxon>
        <taxon>Viridiplantae</taxon>
        <taxon>Streptophyta</taxon>
        <taxon>Embryophyta</taxon>
        <taxon>Tracheophyta</taxon>
        <taxon>Spermatophyta</taxon>
        <taxon>Magnoliopsida</taxon>
        <taxon>eudicotyledons</taxon>
        <taxon>Gunneridae</taxon>
        <taxon>Pentapetalae</taxon>
        <taxon>rosids</taxon>
        <taxon>malvids</taxon>
        <taxon>Myrtales</taxon>
        <taxon>Myrtaceae</taxon>
        <taxon>Myrtoideae</taxon>
        <taxon>Eucalypteae</taxon>
        <taxon>Eucalyptus</taxon>
    </lineage>
</organism>
<name>A0ABD3LSK6_EUCGL</name>
<keyword evidence="2" id="KW-1185">Reference proteome</keyword>
<dbReference type="AlphaFoldDB" id="A0ABD3LSK6"/>
<reference evidence="1 2" key="1">
    <citation type="submission" date="2024-11" db="EMBL/GenBank/DDBJ databases">
        <title>Chromosome-level genome assembly of Eucalyptus globulus Labill. provides insights into its genome evolution.</title>
        <authorList>
            <person name="Li X."/>
        </authorList>
    </citation>
    <scope>NUCLEOTIDE SEQUENCE [LARGE SCALE GENOMIC DNA]</scope>
    <source>
        <strain evidence="1">CL2024</strain>
        <tissue evidence="1">Fresh tender leaves</tissue>
    </source>
</reference>
<protein>
    <submittedName>
        <fullName evidence="1">Uncharacterized protein</fullName>
    </submittedName>
</protein>
<proteinExistence type="predicted"/>
<evidence type="ECO:0000313" key="1">
    <source>
        <dbReference type="EMBL" id="KAL3754719.1"/>
    </source>
</evidence>
<comment type="caution">
    <text evidence="1">The sequence shown here is derived from an EMBL/GenBank/DDBJ whole genome shotgun (WGS) entry which is preliminary data.</text>
</comment>
<gene>
    <name evidence="1" type="ORF">ACJRO7_001907</name>
</gene>
<sequence length="124" mass="14244">MDLASRLELCFYILSQEDLTNVRMRYNASAAPAERQYAEANVTTSRNDMNEIIDLIKMHEILVLHTVSQTKVFTRLLPEHFNDRGILNRVEIGSVGDDTRRKIHGLLLRAGLKKGDEDFFHFPA</sequence>
<evidence type="ECO:0000313" key="2">
    <source>
        <dbReference type="Proteomes" id="UP001634007"/>
    </source>
</evidence>
<dbReference type="EMBL" id="JBJKBG010000001">
    <property type="protein sequence ID" value="KAL3754719.1"/>
    <property type="molecule type" value="Genomic_DNA"/>
</dbReference>
<dbReference type="Proteomes" id="UP001634007">
    <property type="component" value="Unassembled WGS sequence"/>
</dbReference>
<accession>A0ABD3LSK6</accession>